<protein>
    <submittedName>
        <fullName evidence="2">Uncharacterized protein</fullName>
    </submittedName>
</protein>
<organism evidence="2 3">
    <name type="scientific">Clostridium luticellarii</name>
    <dbReference type="NCBI Taxonomy" id="1691940"/>
    <lineage>
        <taxon>Bacteria</taxon>
        <taxon>Bacillati</taxon>
        <taxon>Bacillota</taxon>
        <taxon>Clostridia</taxon>
        <taxon>Eubacteriales</taxon>
        <taxon>Clostridiaceae</taxon>
        <taxon>Clostridium</taxon>
    </lineage>
</organism>
<evidence type="ECO:0000313" key="2">
    <source>
        <dbReference type="EMBL" id="PRR82984.1"/>
    </source>
</evidence>
<evidence type="ECO:0000313" key="3">
    <source>
        <dbReference type="Proteomes" id="UP000237798"/>
    </source>
</evidence>
<accession>A0A2T0BGJ2</accession>
<sequence>MGDMQKSKLINNATLVVIVGFSTAFIYFCINYAYAFLHNGKYLLCNLFYNHILYLLIDHKIVIFLVEILWLFILYIIVKKYARAKFFCCNGYCI</sequence>
<dbReference type="EMBL" id="PVXP01000049">
    <property type="protein sequence ID" value="PRR82984.1"/>
    <property type="molecule type" value="Genomic_DNA"/>
</dbReference>
<evidence type="ECO:0000256" key="1">
    <source>
        <dbReference type="SAM" id="Phobius"/>
    </source>
</evidence>
<feature type="transmembrane region" description="Helical" evidence="1">
    <location>
        <begin position="12"/>
        <end position="34"/>
    </location>
</feature>
<proteinExistence type="predicted"/>
<comment type="caution">
    <text evidence="2">The sequence shown here is derived from an EMBL/GenBank/DDBJ whole genome shotgun (WGS) entry which is preliminary data.</text>
</comment>
<feature type="transmembrane region" description="Helical" evidence="1">
    <location>
        <begin position="54"/>
        <end position="77"/>
    </location>
</feature>
<gene>
    <name evidence="2" type="ORF">CLLU_27330</name>
</gene>
<name>A0A2T0BGJ2_9CLOT</name>
<reference evidence="2 3" key="1">
    <citation type="submission" date="2018-03" db="EMBL/GenBank/DDBJ databases">
        <title>Genome sequence of Clostridium luticellarii DSM 29923.</title>
        <authorList>
            <person name="Poehlein A."/>
            <person name="Daniel R."/>
        </authorList>
    </citation>
    <scope>NUCLEOTIDE SEQUENCE [LARGE SCALE GENOMIC DNA]</scope>
    <source>
        <strain evidence="2 3">DSM 29923</strain>
    </source>
</reference>
<keyword evidence="3" id="KW-1185">Reference proteome</keyword>
<keyword evidence="1" id="KW-0472">Membrane</keyword>
<dbReference type="Proteomes" id="UP000237798">
    <property type="component" value="Unassembled WGS sequence"/>
</dbReference>
<keyword evidence="1" id="KW-1133">Transmembrane helix</keyword>
<keyword evidence="1" id="KW-0812">Transmembrane</keyword>
<dbReference type="AlphaFoldDB" id="A0A2T0BGJ2"/>